<evidence type="ECO:0000313" key="1">
    <source>
        <dbReference type="EMBL" id="GBN21651.1"/>
    </source>
</evidence>
<sequence length="377" mass="41419">MNLSGPSDYYDSASEKEDISLERYLANTASASSSYCSEASLEGYTSSIDSASEDSCNNASDTEVEDDKLVIFNFYKTLSLKLSKTFSVGFLDAFVSVRHLMSNYRKISGGVLPTEIDYTKKSHCIGYLQRYAACHTALVFEAVSDILRSSSSDILSSKLNRENLNVMFLGGGPGNDFVGFLTALYSHHYHLFDLDVTVVDKMSGWEDVFNETIESLRQGDGGKAGSIFEEVNVTTTFISVDLKYSEEWDENMQTKLQDADIVFFVKALSHIPDGDKLKVLQVFSFCSSAMMNNVDVSFALDIPSYSCPCEKHSSVKSKPVTRSDCPCALLIVIANASRRGNCNRWKENGKSVGIRGILGIRTCSPSNGPVKIVASII</sequence>
<keyword evidence="2" id="KW-1185">Reference proteome</keyword>
<proteinExistence type="predicted"/>
<evidence type="ECO:0000313" key="2">
    <source>
        <dbReference type="Proteomes" id="UP000499080"/>
    </source>
</evidence>
<reference evidence="1 2" key="1">
    <citation type="journal article" date="2019" name="Sci. Rep.">
        <title>Orb-weaving spider Araneus ventricosus genome elucidates the spidroin gene catalogue.</title>
        <authorList>
            <person name="Kono N."/>
            <person name="Nakamura H."/>
            <person name="Ohtoshi R."/>
            <person name="Moran D.A.P."/>
            <person name="Shinohara A."/>
            <person name="Yoshida Y."/>
            <person name="Fujiwara M."/>
            <person name="Mori M."/>
            <person name="Tomita M."/>
            <person name="Arakawa K."/>
        </authorList>
    </citation>
    <scope>NUCLEOTIDE SEQUENCE [LARGE SCALE GENOMIC DNA]</scope>
</reference>
<dbReference type="OrthoDB" id="6424636at2759"/>
<accession>A0A4Y2M3V3</accession>
<name>A0A4Y2M3V3_ARAVE</name>
<dbReference type="EMBL" id="BGPR01006762">
    <property type="protein sequence ID" value="GBN21651.1"/>
    <property type="molecule type" value="Genomic_DNA"/>
</dbReference>
<organism evidence="1 2">
    <name type="scientific">Araneus ventricosus</name>
    <name type="common">Orbweaver spider</name>
    <name type="synonym">Epeira ventricosa</name>
    <dbReference type="NCBI Taxonomy" id="182803"/>
    <lineage>
        <taxon>Eukaryota</taxon>
        <taxon>Metazoa</taxon>
        <taxon>Ecdysozoa</taxon>
        <taxon>Arthropoda</taxon>
        <taxon>Chelicerata</taxon>
        <taxon>Arachnida</taxon>
        <taxon>Araneae</taxon>
        <taxon>Araneomorphae</taxon>
        <taxon>Entelegynae</taxon>
        <taxon>Araneoidea</taxon>
        <taxon>Araneidae</taxon>
        <taxon>Araneus</taxon>
    </lineage>
</organism>
<dbReference type="AlphaFoldDB" id="A0A4Y2M3V3"/>
<comment type="caution">
    <text evidence="1">The sequence shown here is derived from an EMBL/GenBank/DDBJ whole genome shotgun (WGS) entry which is preliminary data.</text>
</comment>
<gene>
    <name evidence="1" type="ORF">AVEN_130181_1</name>
</gene>
<protein>
    <submittedName>
        <fullName evidence="1">Uncharacterized protein</fullName>
    </submittedName>
</protein>
<dbReference type="Proteomes" id="UP000499080">
    <property type="component" value="Unassembled WGS sequence"/>
</dbReference>